<name>A0A1X1E299_9GAMM</name>
<evidence type="ECO:0008006" key="4">
    <source>
        <dbReference type="Google" id="ProtNLM"/>
    </source>
</evidence>
<sequence>MKRFLFAAGVATLWPALAHSETEFQITCPGRPVMTVSRAQYGLSTLMWPPHHFQVAAGQTRTTISNGEQIAITRFRNGDRLIINHTRDQVWFARRNSEKLQPCSRSAKREVEAVTLERLDDRRVDA</sequence>
<dbReference type="OrthoDB" id="6624210at2"/>
<evidence type="ECO:0000313" key="2">
    <source>
        <dbReference type="EMBL" id="AUX93217.1"/>
    </source>
</evidence>
<proteinExistence type="predicted"/>
<reference evidence="2 3" key="1">
    <citation type="submission" date="2018-01" db="EMBL/GenBank/DDBJ databases">
        <title>Complete and assembled Genome of Pantoea gaviniae DSM22758T.</title>
        <authorList>
            <person name="Stevens M.J.A."/>
            <person name="Zurfluh K."/>
            <person name="Stephan R."/>
        </authorList>
    </citation>
    <scope>NUCLEOTIDE SEQUENCE [LARGE SCALE GENOMIC DNA]</scope>
    <source>
        <strain evidence="2 3">DSM 22758</strain>
    </source>
</reference>
<evidence type="ECO:0000313" key="3">
    <source>
        <dbReference type="Proteomes" id="UP000238365"/>
    </source>
</evidence>
<feature type="signal peptide" evidence="1">
    <location>
        <begin position="1"/>
        <end position="20"/>
    </location>
</feature>
<evidence type="ECO:0000256" key="1">
    <source>
        <dbReference type="SAM" id="SignalP"/>
    </source>
</evidence>
<keyword evidence="3" id="KW-1185">Reference proteome</keyword>
<keyword evidence="1" id="KW-0732">Signal</keyword>
<protein>
    <recommendedName>
        <fullName evidence="4">C-type lysozyme inhibitor domain-containing protein</fullName>
    </recommendedName>
</protein>
<gene>
    <name evidence="2" type="ORF">C2E15_09095</name>
</gene>
<dbReference type="RefSeq" id="WP_104957081.1">
    <property type="nucleotide sequence ID" value="NZ_CP026377.1"/>
</dbReference>
<dbReference type="AlphaFoldDB" id="A0A1X1E299"/>
<dbReference type="EMBL" id="CP026377">
    <property type="protein sequence ID" value="AUX93217.1"/>
    <property type="molecule type" value="Genomic_DNA"/>
</dbReference>
<feature type="chain" id="PRO_5012191200" description="C-type lysozyme inhibitor domain-containing protein" evidence="1">
    <location>
        <begin position="21"/>
        <end position="126"/>
    </location>
</feature>
<organism evidence="2 3">
    <name type="scientific">Mixta gaviniae</name>
    <dbReference type="NCBI Taxonomy" id="665914"/>
    <lineage>
        <taxon>Bacteria</taxon>
        <taxon>Pseudomonadati</taxon>
        <taxon>Pseudomonadota</taxon>
        <taxon>Gammaproteobacteria</taxon>
        <taxon>Enterobacterales</taxon>
        <taxon>Erwiniaceae</taxon>
        <taxon>Mixta</taxon>
    </lineage>
</organism>
<accession>A0A1X1E299</accession>
<dbReference type="KEGG" id="pgz:C2E15_09095"/>
<dbReference type="Proteomes" id="UP000238365">
    <property type="component" value="Chromosome"/>
</dbReference>